<keyword evidence="2" id="KW-0808">Transferase</keyword>
<comment type="caution">
    <text evidence="2">The sequence shown here is derived from an EMBL/GenBank/DDBJ whole genome shotgun (WGS) entry which is preliminary data.</text>
</comment>
<keyword evidence="2" id="KW-0418">Kinase</keyword>
<dbReference type="GO" id="GO:0016301">
    <property type="term" value="F:kinase activity"/>
    <property type="evidence" value="ECO:0007669"/>
    <property type="project" value="UniProtKB-KW"/>
</dbReference>
<reference evidence="3" key="1">
    <citation type="submission" date="2012-08" db="EMBL/GenBank/DDBJ databases">
        <title>The Genome Sequence of Wuchereria bancrofti.</title>
        <authorList>
            <person name="Nutman T.B."/>
            <person name="Fink D.L."/>
            <person name="Russ C."/>
            <person name="Young S."/>
            <person name="Zeng Q."/>
            <person name="Koehrsen M."/>
            <person name="Alvarado L."/>
            <person name="Berlin A."/>
            <person name="Chapman S.B."/>
            <person name="Chen Z."/>
            <person name="Freedman E."/>
            <person name="Gellesch M."/>
            <person name="Goldberg J."/>
            <person name="Griggs A."/>
            <person name="Gujja S."/>
            <person name="Heilman E.R."/>
            <person name="Heiman D."/>
            <person name="Hepburn T."/>
            <person name="Howarth C."/>
            <person name="Jen D."/>
            <person name="Larson L."/>
            <person name="Lewis B."/>
            <person name="Mehta T."/>
            <person name="Park D."/>
            <person name="Pearson M."/>
            <person name="Roberts A."/>
            <person name="Saif S."/>
            <person name="Shea T."/>
            <person name="Shenoy N."/>
            <person name="Sisk P."/>
            <person name="Stolte C."/>
            <person name="Sykes S."/>
            <person name="Walk T."/>
            <person name="White J."/>
            <person name="Yandava C."/>
            <person name="Haas B."/>
            <person name="Henn M.R."/>
            <person name="Nusbaum C."/>
            <person name="Birren B."/>
        </authorList>
    </citation>
    <scope>NUCLEOTIDE SEQUENCE [LARGE SCALE GENOMIC DNA]</scope>
    <source>
        <strain evidence="3">NA</strain>
    </source>
</reference>
<evidence type="ECO:0000313" key="3">
    <source>
        <dbReference type="Proteomes" id="UP000004810"/>
    </source>
</evidence>
<protein>
    <submittedName>
        <fullName evidence="2">Protein kinase domain-containing protein</fullName>
    </submittedName>
</protein>
<feature type="compositionally biased region" description="Basic residues" evidence="1">
    <location>
        <begin position="112"/>
        <end position="122"/>
    </location>
</feature>
<evidence type="ECO:0000313" key="2">
    <source>
        <dbReference type="EMBL" id="EJW78739.1"/>
    </source>
</evidence>
<accession>J9EU25</accession>
<dbReference type="EMBL" id="ADBV01006232">
    <property type="protein sequence ID" value="EJW78739.1"/>
    <property type="molecule type" value="Genomic_DNA"/>
</dbReference>
<gene>
    <name evidence="2" type="ORF">WUBG_10350</name>
</gene>
<name>J9EU25_WUCBA</name>
<proteinExistence type="predicted"/>
<sequence length="173" mass="19123">MFADQHGKEVFLCNTISKASADMSVKEAMVKMFSAAVNMEKVTKDFLKIRPPQTCCPFRGTPTWATNPQKPPDYHFLAEKTYEAIKELEVKKLLPSPVAMTAEVKNPVPKGSKGKSKSRSKKKSDVEKNVPRNLKQSKIRTNTVGVRDSQNLRVSESDGPGVSDIVAMIVIVS</sequence>
<dbReference type="Proteomes" id="UP000004810">
    <property type="component" value="Unassembled WGS sequence"/>
</dbReference>
<evidence type="ECO:0000256" key="1">
    <source>
        <dbReference type="SAM" id="MobiDB-lite"/>
    </source>
</evidence>
<dbReference type="AlphaFoldDB" id="J9EU25"/>
<feature type="region of interest" description="Disordered" evidence="1">
    <location>
        <begin position="99"/>
        <end position="160"/>
    </location>
</feature>
<organism evidence="2 3">
    <name type="scientific">Wuchereria bancrofti</name>
    <dbReference type="NCBI Taxonomy" id="6293"/>
    <lineage>
        <taxon>Eukaryota</taxon>
        <taxon>Metazoa</taxon>
        <taxon>Ecdysozoa</taxon>
        <taxon>Nematoda</taxon>
        <taxon>Chromadorea</taxon>
        <taxon>Rhabditida</taxon>
        <taxon>Spirurina</taxon>
        <taxon>Spiruromorpha</taxon>
        <taxon>Filarioidea</taxon>
        <taxon>Onchocercidae</taxon>
        <taxon>Wuchereria</taxon>
    </lineage>
</organism>
<feature type="compositionally biased region" description="Polar residues" evidence="1">
    <location>
        <begin position="134"/>
        <end position="154"/>
    </location>
</feature>